<dbReference type="Gramene" id="RZC80096">
    <property type="protein sequence ID" value="RZC80096"/>
    <property type="gene ID" value="C5167_042671"/>
</dbReference>
<name>A0A4Y7L4I6_PAPSO</name>
<organism evidence="1 2">
    <name type="scientific">Papaver somniferum</name>
    <name type="common">Opium poppy</name>
    <dbReference type="NCBI Taxonomy" id="3469"/>
    <lineage>
        <taxon>Eukaryota</taxon>
        <taxon>Viridiplantae</taxon>
        <taxon>Streptophyta</taxon>
        <taxon>Embryophyta</taxon>
        <taxon>Tracheophyta</taxon>
        <taxon>Spermatophyta</taxon>
        <taxon>Magnoliopsida</taxon>
        <taxon>Ranunculales</taxon>
        <taxon>Papaveraceae</taxon>
        <taxon>Papaveroideae</taxon>
        <taxon>Papaver</taxon>
    </lineage>
</organism>
<dbReference type="EMBL" id="CM010724">
    <property type="protein sequence ID" value="RZC80096.1"/>
    <property type="molecule type" value="Genomic_DNA"/>
</dbReference>
<evidence type="ECO:0000313" key="2">
    <source>
        <dbReference type="Proteomes" id="UP000316621"/>
    </source>
</evidence>
<keyword evidence="2" id="KW-1185">Reference proteome</keyword>
<evidence type="ECO:0000313" key="1">
    <source>
        <dbReference type="EMBL" id="RZC80096.1"/>
    </source>
</evidence>
<sequence length="130" mass="15111">MKLYVKKIKGVIVLGLLPSVHQFCFELEEEEYYTQVFHLPKLVSKGLIKEQISSHTLQMNQKSFLEKFVIKYEQEAPELLKIIGSFTTYTVYSIFGFRQLSWTAKSNTMQDKGCTFFADSKTDPTTQHNE</sequence>
<protein>
    <submittedName>
        <fullName evidence="1">Uncharacterized protein</fullName>
    </submittedName>
</protein>
<gene>
    <name evidence="1" type="ORF">C5167_042671</name>
</gene>
<dbReference type="Proteomes" id="UP000316621">
    <property type="component" value="Chromosome 10"/>
</dbReference>
<proteinExistence type="predicted"/>
<reference evidence="1 2" key="1">
    <citation type="journal article" date="2018" name="Science">
        <title>The opium poppy genome and morphinan production.</title>
        <authorList>
            <person name="Guo L."/>
            <person name="Winzer T."/>
            <person name="Yang X."/>
            <person name="Li Y."/>
            <person name="Ning Z."/>
            <person name="He Z."/>
            <person name="Teodor R."/>
            <person name="Lu Y."/>
            <person name="Bowser T.A."/>
            <person name="Graham I.A."/>
            <person name="Ye K."/>
        </authorList>
    </citation>
    <scope>NUCLEOTIDE SEQUENCE [LARGE SCALE GENOMIC DNA]</scope>
    <source>
        <strain evidence="2">cv. HN1</strain>
        <tissue evidence="1">Leaves</tissue>
    </source>
</reference>
<accession>A0A4Y7L4I6</accession>
<dbReference type="AlphaFoldDB" id="A0A4Y7L4I6"/>